<reference evidence="2" key="1">
    <citation type="journal article" date="2020" name="Nat. Commun.">
        <title>Genome sequence of the cluster root forming white lupin.</title>
        <authorList>
            <person name="Hufnagel B."/>
            <person name="Marques A."/>
            <person name="Soriano A."/>
            <person name="Marques L."/>
            <person name="Divol F."/>
            <person name="Doumas P."/>
            <person name="Sallet E."/>
            <person name="Mancinotti D."/>
            <person name="Carrere S."/>
            <person name="Marande W."/>
            <person name="Arribat S."/>
            <person name="Keller J."/>
            <person name="Huneau C."/>
            <person name="Blein T."/>
            <person name="Aime D."/>
            <person name="Laguerre M."/>
            <person name="Taylor J."/>
            <person name="Schubert V."/>
            <person name="Nelson M."/>
            <person name="Geu-Flores F."/>
            <person name="Crespi M."/>
            <person name="Gallardo-Guerrero K."/>
            <person name="Delaux P.-M."/>
            <person name="Salse J."/>
            <person name="Berges H."/>
            <person name="Guyot R."/>
            <person name="Gouzy J."/>
            <person name="Peret B."/>
        </authorList>
    </citation>
    <scope>NUCLEOTIDE SEQUENCE [LARGE SCALE GENOMIC DNA]</scope>
    <source>
        <strain evidence="2">cv. Amiga</strain>
    </source>
</reference>
<dbReference type="AlphaFoldDB" id="A0A6A4P0I8"/>
<dbReference type="EMBL" id="WOCE01000017">
    <property type="protein sequence ID" value="KAE9596055.1"/>
    <property type="molecule type" value="Genomic_DNA"/>
</dbReference>
<name>A0A6A4P0I8_LUPAL</name>
<accession>A0A6A4P0I8</accession>
<protein>
    <submittedName>
        <fullName evidence="1">Uncharacterized protein</fullName>
    </submittedName>
</protein>
<evidence type="ECO:0000313" key="2">
    <source>
        <dbReference type="Proteomes" id="UP000447434"/>
    </source>
</evidence>
<organism evidence="1 2">
    <name type="scientific">Lupinus albus</name>
    <name type="common">White lupine</name>
    <name type="synonym">Lupinus termis</name>
    <dbReference type="NCBI Taxonomy" id="3870"/>
    <lineage>
        <taxon>Eukaryota</taxon>
        <taxon>Viridiplantae</taxon>
        <taxon>Streptophyta</taxon>
        <taxon>Embryophyta</taxon>
        <taxon>Tracheophyta</taxon>
        <taxon>Spermatophyta</taxon>
        <taxon>Magnoliopsida</taxon>
        <taxon>eudicotyledons</taxon>
        <taxon>Gunneridae</taxon>
        <taxon>Pentapetalae</taxon>
        <taxon>rosids</taxon>
        <taxon>fabids</taxon>
        <taxon>Fabales</taxon>
        <taxon>Fabaceae</taxon>
        <taxon>Papilionoideae</taxon>
        <taxon>50 kb inversion clade</taxon>
        <taxon>genistoids sensu lato</taxon>
        <taxon>core genistoids</taxon>
        <taxon>Genisteae</taxon>
        <taxon>Lupinus</taxon>
    </lineage>
</organism>
<evidence type="ECO:0000313" key="1">
    <source>
        <dbReference type="EMBL" id="KAE9596055.1"/>
    </source>
</evidence>
<dbReference type="Proteomes" id="UP000447434">
    <property type="component" value="Chromosome 17"/>
</dbReference>
<keyword evidence="2" id="KW-1185">Reference proteome</keyword>
<proteinExistence type="predicted"/>
<comment type="caution">
    <text evidence="1">The sequence shown here is derived from an EMBL/GenBank/DDBJ whole genome shotgun (WGS) entry which is preliminary data.</text>
</comment>
<gene>
    <name evidence="1" type="ORF">Lalb_Chr17g0345241</name>
</gene>
<sequence>MGDLAEKRTGCELAEEQSWPKKPTLIKPLPIRASVNIPFGASGSSFKPWKKPSSNYIDGLDVAEENSIPIKPNSPPAEIENMQIMENSIHISEEMLNNGDGAPSGYVDNTDEGQINQLSLECSLKSETDARLKR</sequence>